<reference evidence="3" key="1">
    <citation type="submission" date="2016-08" db="EMBL/GenBank/DDBJ databases">
        <authorList>
            <person name="Varghese N."/>
            <person name="Submissions Spin"/>
        </authorList>
    </citation>
    <scope>NUCLEOTIDE SEQUENCE [LARGE SCALE GENOMIC DNA]</scope>
    <source>
        <strain evidence="3">CCBAU 57015</strain>
    </source>
</reference>
<organism evidence="2 3">
    <name type="scientific">Rhizobium hainanense</name>
    <dbReference type="NCBI Taxonomy" id="52131"/>
    <lineage>
        <taxon>Bacteria</taxon>
        <taxon>Pseudomonadati</taxon>
        <taxon>Pseudomonadota</taxon>
        <taxon>Alphaproteobacteria</taxon>
        <taxon>Hyphomicrobiales</taxon>
        <taxon>Rhizobiaceae</taxon>
        <taxon>Rhizobium/Agrobacterium group</taxon>
        <taxon>Rhizobium</taxon>
    </lineage>
</organism>
<keyword evidence="1" id="KW-0732">Signal</keyword>
<protein>
    <submittedName>
        <fullName evidence="2">Uncharacterized protein</fullName>
    </submittedName>
</protein>
<dbReference type="EMBL" id="FMAC01000018">
    <property type="protein sequence ID" value="SCB39130.1"/>
    <property type="molecule type" value="Genomic_DNA"/>
</dbReference>
<keyword evidence="3" id="KW-1185">Reference proteome</keyword>
<accession>A0A1C3WGR1</accession>
<proteinExistence type="predicted"/>
<dbReference type="AlphaFoldDB" id="A0A1C3WGR1"/>
<sequence length="169" mass="18155">MVKLIDRARKLPYFACMAIIGVSTSTALAGSEAIEWSKDPATLCEFVAPESLTKGPTFWTGACVNGKASGTGMLRRRDGNRGGPAFFGQMKNGLPQLGVIDLGSGYRINTSRDSDIRASAETEPQIRIDAFRVAADAARQIGAKYAAEKNTASAQYYNTIAKTLELQIE</sequence>
<dbReference type="STRING" id="52131.GA0061100_11873"/>
<evidence type="ECO:0000313" key="2">
    <source>
        <dbReference type="EMBL" id="SCB39130.1"/>
    </source>
</evidence>
<dbReference type="Proteomes" id="UP000186228">
    <property type="component" value="Unassembled WGS sequence"/>
</dbReference>
<feature type="chain" id="PRO_5008685483" evidence="1">
    <location>
        <begin position="30"/>
        <end position="169"/>
    </location>
</feature>
<name>A0A1C3WGR1_9HYPH</name>
<evidence type="ECO:0000313" key="3">
    <source>
        <dbReference type="Proteomes" id="UP000186228"/>
    </source>
</evidence>
<evidence type="ECO:0000256" key="1">
    <source>
        <dbReference type="SAM" id="SignalP"/>
    </source>
</evidence>
<feature type="signal peptide" evidence="1">
    <location>
        <begin position="1"/>
        <end position="29"/>
    </location>
</feature>
<gene>
    <name evidence="2" type="ORF">GA0061100_11873</name>
</gene>